<organism evidence="2 3">
    <name type="scientific">Crepidotus variabilis</name>
    <dbReference type="NCBI Taxonomy" id="179855"/>
    <lineage>
        <taxon>Eukaryota</taxon>
        <taxon>Fungi</taxon>
        <taxon>Dikarya</taxon>
        <taxon>Basidiomycota</taxon>
        <taxon>Agaricomycotina</taxon>
        <taxon>Agaricomycetes</taxon>
        <taxon>Agaricomycetidae</taxon>
        <taxon>Agaricales</taxon>
        <taxon>Agaricineae</taxon>
        <taxon>Crepidotaceae</taxon>
        <taxon>Crepidotus</taxon>
    </lineage>
</organism>
<comment type="caution">
    <text evidence="2">The sequence shown here is derived from an EMBL/GenBank/DDBJ whole genome shotgun (WGS) entry which is preliminary data.</text>
</comment>
<feature type="compositionally biased region" description="Polar residues" evidence="1">
    <location>
        <begin position="425"/>
        <end position="446"/>
    </location>
</feature>
<name>A0A9P6EBP5_9AGAR</name>
<gene>
    <name evidence="2" type="ORF">CPB83DRAFT_502993</name>
</gene>
<dbReference type="EMBL" id="MU157876">
    <property type="protein sequence ID" value="KAF9526002.1"/>
    <property type="molecule type" value="Genomic_DNA"/>
</dbReference>
<keyword evidence="3" id="KW-1185">Reference proteome</keyword>
<accession>A0A9P6EBP5</accession>
<feature type="region of interest" description="Disordered" evidence="1">
    <location>
        <begin position="424"/>
        <end position="446"/>
    </location>
</feature>
<sequence>MSTISTLPERRRVGHTANVPAAYGPRPPRRRRPPPTQRRPRSEEESEGGASSSSPTHGLFNRARDFAIEGGTFNAVEAGGVVFMNYHPQTRRQIRRLVRERRHDPHQPAASPSTRAPPKSESKIYHDQLITKCRGTPLWIPGPNKRLPRAYRREGTNIGDVGMVTDLGSFRFLFNIFEEATSDINGGMVPDGFVPLRLTASEGARLASRAVEEFKLYTDKSWIGEGVDEEVTSSAGGFTFTTHASEGAILMMPHGATSKDFTMQNLLKHYVATHLENWYQYVNHRCHHDAKNGELRLVSGCDKTSSWGIATFRHQESTLALQGAKRMHFKPDRQGDGKTYVWSCLTGGSGRVGPAESELMDLVDIGDSTATETNNEGQHRRGGQIENQCLFIRTINAMCGAAQKRRIWGDVAMVAADDPEVTHQHLGNSARPGNQSMSQDGQLSAGSSVWGADSQSIWQTGIQFTHMDGQPTPNIHPSDLLNNALLEMHPEANIVVSEDADWMDTTCWCRTTLTQANLLHFKEVEVKDGVLSLERFSPKVLQNMPKMRFIRTGIPHPLYNSVRTNLRVVVSQPLSSVFRNPLLLLILFFL</sequence>
<feature type="region of interest" description="Disordered" evidence="1">
    <location>
        <begin position="1"/>
        <end position="59"/>
    </location>
</feature>
<dbReference type="OrthoDB" id="3222453at2759"/>
<evidence type="ECO:0000256" key="1">
    <source>
        <dbReference type="SAM" id="MobiDB-lite"/>
    </source>
</evidence>
<reference evidence="2" key="1">
    <citation type="submission" date="2020-11" db="EMBL/GenBank/DDBJ databases">
        <authorList>
            <consortium name="DOE Joint Genome Institute"/>
            <person name="Ahrendt S."/>
            <person name="Riley R."/>
            <person name="Andreopoulos W."/>
            <person name="Labutti K."/>
            <person name="Pangilinan J."/>
            <person name="Ruiz-Duenas F.J."/>
            <person name="Barrasa J.M."/>
            <person name="Sanchez-Garcia M."/>
            <person name="Camarero S."/>
            <person name="Miyauchi S."/>
            <person name="Serrano A."/>
            <person name="Linde D."/>
            <person name="Babiker R."/>
            <person name="Drula E."/>
            <person name="Ayuso-Fernandez I."/>
            <person name="Pacheco R."/>
            <person name="Padilla G."/>
            <person name="Ferreira P."/>
            <person name="Barriuso J."/>
            <person name="Kellner H."/>
            <person name="Castanera R."/>
            <person name="Alfaro M."/>
            <person name="Ramirez L."/>
            <person name="Pisabarro A.G."/>
            <person name="Kuo A."/>
            <person name="Tritt A."/>
            <person name="Lipzen A."/>
            <person name="He G."/>
            <person name="Yan M."/>
            <person name="Ng V."/>
            <person name="Cullen D."/>
            <person name="Martin F."/>
            <person name="Rosso M.-N."/>
            <person name="Henrissat B."/>
            <person name="Hibbett D."/>
            <person name="Martinez A.T."/>
            <person name="Grigoriev I.V."/>
        </authorList>
    </citation>
    <scope>NUCLEOTIDE SEQUENCE</scope>
    <source>
        <strain evidence="2">CBS 506.95</strain>
    </source>
</reference>
<dbReference type="Proteomes" id="UP000807306">
    <property type="component" value="Unassembled WGS sequence"/>
</dbReference>
<evidence type="ECO:0000313" key="2">
    <source>
        <dbReference type="EMBL" id="KAF9526002.1"/>
    </source>
</evidence>
<evidence type="ECO:0000313" key="3">
    <source>
        <dbReference type="Proteomes" id="UP000807306"/>
    </source>
</evidence>
<proteinExistence type="predicted"/>
<feature type="region of interest" description="Disordered" evidence="1">
    <location>
        <begin position="101"/>
        <end position="122"/>
    </location>
</feature>
<dbReference type="AlphaFoldDB" id="A0A9P6EBP5"/>
<protein>
    <submittedName>
        <fullName evidence="2">Uncharacterized protein</fullName>
    </submittedName>
</protein>